<protein>
    <submittedName>
        <fullName evidence="1">Uncharacterized protein</fullName>
    </submittedName>
</protein>
<accession>A0A8S0TFB2</accession>
<comment type="caution">
    <text evidence="1">The sequence shown here is derived from an EMBL/GenBank/DDBJ whole genome shotgun (WGS) entry which is preliminary data.</text>
</comment>
<proteinExistence type="predicted"/>
<evidence type="ECO:0000313" key="2">
    <source>
        <dbReference type="Proteomes" id="UP000594638"/>
    </source>
</evidence>
<dbReference type="EMBL" id="CACTIH010006048">
    <property type="protein sequence ID" value="CAA3003913.1"/>
    <property type="molecule type" value="Genomic_DNA"/>
</dbReference>
<reference evidence="1 2" key="1">
    <citation type="submission" date="2019-12" db="EMBL/GenBank/DDBJ databases">
        <authorList>
            <person name="Alioto T."/>
            <person name="Alioto T."/>
            <person name="Gomez Garrido J."/>
        </authorList>
    </citation>
    <scope>NUCLEOTIDE SEQUENCE [LARGE SCALE GENOMIC DNA]</scope>
</reference>
<evidence type="ECO:0000313" key="1">
    <source>
        <dbReference type="EMBL" id="CAA3003913.1"/>
    </source>
</evidence>
<dbReference type="AlphaFoldDB" id="A0A8S0TFB2"/>
<dbReference type="Gramene" id="OE9A030907T1">
    <property type="protein sequence ID" value="OE9A030907C1"/>
    <property type="gene ID" value="OE9A030907"/>
</dbReference>
<feature type="non-terminal residue" evidence="1">
    <location>
        <position position="130"/>
    </location>
</feature>
<name>A0A8S0TFB2_OLEEU</name>
<gene>
    <name evidence="1" type="ORF">OLEA9_A030907</name>
</gene>
<sequence length="130" mass="14529">MKSKSLTPFSPIRTRSPRSISLKTLPQIDSSTLGEWQIFVAFTAIPVEGVNPTPQNHNYNIVSTPYPTTCERGFDHKEVVGTEEADLSRIFSVPGSNVLNDSSKALDTNRGRSQLLETEYQNKILDDLFE</sequence>
<dbReference type="Proteomes" id="UP000594638">
    <property type="component" value="Unassembled WGS sequence"/>
</dbReference>
<dbReference type="OrthoDB" id="340432at2759"/>
<organism evidence="1 2">
    <name type="scientific">Olea europaea subsp. europaea</name>
    <dbReference type="NCBI Taxonomy" id="158383"/>
    <lineage>
        <taxon>Eukaryota</taxon>
        <taxon>Viridiplantae</taxon>
        <taxon>Streptophyta</taxon>
        <taxon>Embryophyta</taxon>
        <taxon>Tracheophyta</taxon>
        <taxon>Spermatophyta</taxon>
        <taxon>Magnoliopsida</taxon>
        <taxon>eudicotyledons</taxon>
        <taxon>Gunneridae</taxon>
        <taxon>Pentapetalae</taxon>
        <taxon>asterids</taxon>
        <taxon>lamiids</taxon>
        <taxon>Lamiales</taxon>
        <taxon>Oleaceae</taxon>
        <taxon>Oleeae</taxon>
        <taxon>Olea</taxon>
    </lineage>
</organism>
<keyword evidence="2" id="KW-1185">Reference proteome</keyword>